<organism evidence="2 3">
    <name type="scientific">Microlunatus elymi</name>
    <dbReference type="NCBI Taxonomy" id="2596828"/>
    <lineage>
        <taxon>Bacteria</taxon>
        <taxon>Bacillati</taxon>
        <taxon>Actinomycetota</taxon>
        <taxon>Actinomycetes</taxon>
        <taxon>Propionibacteriales</taxon>
        <taxon>Propionibacteriaceae</taxon>
        <taxon>Microlunatus</taxon>
    </lineage>
</organism>
<evidence type="ECO:0000313" key="2">
    <source>
        <dbReference type="EMBL" id="QDP96611.1"/>
    </source>
</evidence>
<keyword evidence="3" id="KW-1185">Reference proteome</keyword>
<evidence type="ECO:0000313" key="3">
    <source>
        <dbReference type="Proteomes" id="UP000319263"/>
    </source>
</evidence>
<dbReference type="AlphaFoldDB" id="A0A516Q068"/>
<proteinExistence type="predicted"/>
<feature type="transmembrane region" description="Helical" evidence="1">
    <location>
        <begin position="114"/>
        <end position="136"/>
    </location>
</feature>
<protein>
    <submittedName>
        <fullName evidence="2">Uncharacterized protein</fullName>
    </submittedName>
</protein>
<feature type="transmembrane region" description="Helical" evidence="1">
    <location>
        <begin position="82"/>
        <end position="102"/>
    </location>
</feature>
<keyword evidence="1" id="KW-0812">Transmembrane</keyword>
<keyword evidence="1" id="KW-1133">Transmembrane helix</keyword>
<feature type="transmembrane region" description="Helical" evidence="1">
    <location>
        <begin position="52"/>
        <end position="73"/>
    </location>
</feature>
<name>A0A516Q068_9ACTN</name>
<feature type="transmembrane region" description="Helical" evidence="1">
    <location>
        <begin position="20"/>
        <end position="40"/>
    </location>
</feature>
<dbReference type="RefSeq" id="WP_143986574.1">
    <property type="nucleotide sequence ID" value="NZ_CP041692.1"/>
</dbReference>
<reference evidence="2 3" key="1">
    <citation type="submission" date="2019-07" db="EMBL/GenBank/DDBJ databases">
        <title>Microlunatus dokdonensis sp. nov. isolated from the rhizospheric soil of the wild plant Elymus tsukushiensis.</title>
        <authorList>
            <person name="Ghim S.-Y."/>
            <person name="Hwang Y.-J."/>
            <person name="Son J.-S."/>
            <person name="Shin J.-H."/>
        </authorList>
    </citation>
    <scope>NUCLEOTIDE SEQUENCE [LARGE SCALE GENOMIC DNA]</scope>
    <source>
        <strain evidence="2 3">KUDC0627</strain>
    </source>
</reference>
<sequence length="143" mass="14802">MELSSPGSATAELSGLRSAVRMFLVVCPALIAGTLLSSLILGNLRAIGRVPYSGYAVVVIAGFAAGVAAGLIVQRVSLLPQLITAAVVDVVILGGILMYAAGQVVRKALLPLPWATVLIGVPVGTAIQLLTLCATWRLKDRQR</sequence>
<dbReference type="KEGG" id="mik:FOE78_12440"/>
<evidence type="ECO:0000256" key="1">
    <source>
        <dbReference type="SAM" id="Phobius"/>
    </source>
</evidence>
<accession>A0A516Q068</accession>
<keyword evidence="1" id="KW-0472">Membrane</keyword>
<gene>
    <name evidence="2" type="ORF">FOE78_12440</name>
</gene>
<dbReference type="EMBL" id="CP041692">
    <property type="protein sequence ID" value="QDP96611.1"/>
    <property type="molecule type" value="Genomic_DNA"/>
</dbReference>
<dbReference type="Proteomes" id="UP000319263">
    <property type="component" value="Chromosome"/>
</dbReference>